<accession>A0AA37XGK1</accession>
<reference evidence="1" key="1">
    <citation type="journal article" date="2014" name="Int. J. Syst. Evol. Microbiol.">
        <title>Complete genome sequence of Corynebacterium casei LMG S-19264T (=DSM 44701T), isolated from a smear-ripened cheese.</title>
        <authorList>
            <consortium name="US DOE Joint Genome Institute (JGI-PGF)"/>
            <person name="Walter F."/>
            <person name="Albersmeier A."/>
            <person name="Kalinowski J."/>
            <person name="Ruckert C."/>
        </authorList>
    </citation>
    <scope>NUCLEOTIDE SEQUENCE</scope>
    <source>
        <strain evidence="1">NBRC 112290</strain>
    </source>
</reference>
<keyword evidence="2" id="KW-1185">Reference proteome</keyword>
<name>A0AA37XGK1_9MICO</name>
<proteinExistence type="predicted"/>
<gene>
    <name evidence="1" type="ORF">GCM10025875_27550</name>
</gene>
<comment type="caution">
    <text evidence="1">The sequence shown here is derived from an EMBL/GenBank/DDBJ whole genome shotgun (WGS) entry which is preliminary data.</text>
</comment>
<sequence length="79" mass="8372">MAPVGAAGVAVGAVTARVAVKSPSAEMSTHWLRMALWYCAGTWVRTDSARAHFWETTLRLALGAPAEGFQLSAKAPRTT</sequence>
<protein>
    <submittedName>
        <fullName evidence="1">Uncharacterized protein</fullName>
    </submittedName>
</protein>
<dbReference type="EMBL" id="BSUM01000001">
    <property type="protein sequence ID" value="GMA32763.1"/>
    <property type="molecule type" value="Genomic_DNA"/>
</dbReference>
<dbReference type="AlphaFoldDB" id="A0AA37XGK1"/>
<evidence type="ECO:0000313" key="1">
    <source>
        <dbReference type="EMBL" id="GMA32763.1"/>
    </source>
</evidence>
<reference evidence="1" key="2">
    <citation type="submission" date="2023-02" db="EMBL/GenBank/DDBJ databases">
        <authorList>
            <person name="Sun Q."/>
            <person name="Mori K."/>
        </authorList>
    </citation>
    <scope>NUCLEOTIDE SEQUENCE</scope>
    <source>
        <strain evidence="1">NBRC 112290</strain>
    </source>
</reference>
<evidence type="ECO:0000313" key="2">
    <source>
        <dbReference type="Proteomes" id="UP001157161"/>
    </source>
</evidence>
<dbReference type="RefSeq" id="WP_284251448.1">
    <property type="nucleotide sequence ID" value="NZ_BSUM01000001.1"/>
</dbReference>
<dbReference type="Proteomes" id="UP001157161">
    <property type="component" value="Unassembled WGS sequence"/>
</dbReference>
<organism evidence="1 2">
    <name type="scientific">Litorihabitans aurantiacus</name>
    <dbReference type="NCBI Taxonomy" id="1930061"/>
    <lineage>
        <taxon>Bacteria</taxon>
        <taxon>Bacillati</taxon>
        <taxon>Actinomycetota</taxon>
        <taxon>Actinomycetes</taxon>
        <taxon>Micrococcales</taxon>
        <taxon>Beutenbergiaceae</taxon>
        <taxon>Litorihabitans</taxon>
    </lineage>
</organism>